<dbReference type="SUPFAM" id="SSF53167">
    <property type="entry name" value="Purine and uridine phosphorylases"/>
    <property type="match status" value="1"/>
</dbReference>
<proteinExistence type="predicted"/>
<dbReference type="PANTHER" id="PTHR47705:SF1">
    <property type="entry name" value="PNP_UDP_1 DOMAIN-CONTAINING PROTEIN"/>
    <property type="match status" value="1"/>
</dbReference>
<feature type="domain" description="Winged helix-turn-helix" evidence="1">
    <location>
        <begin position="174"/>
        <end position="237"/>
    </location>
</feature>
<dbReference type="InterPro" id="IPR055121">
    <property type="entry name" value="HTH_69"/>
</dbReference>
<dbReference type="AlphaFoldDB" id="T1KSA9"/>
<dbReference type="STRING" id="32264.T1KSA9"/>
<sequence length="656" mass="73398">MDSEEEEKILMTTTRPAAGHTILKIERLTAAQLDENGAMHVGGGDNKGIIINRPGVTVKSDLDGKVAHLSLSFKVFLVNSSTTNVHVEEHRSLKFWFKEGITENDQLMTAQEFFRDLVNPSDFPRDYVGFIMKVIKLLQRKYLTIRQVQLDMKQSEEKSELPSRPVSVDEAALGSLVELTQARVLEIIESSYPNVVTLEDIVKTTNSTEEEVNFHITDLISKNIIEPMDNLGFIRVNRNDTQVKMVKQMPKVQKSQQPTIAIITAQYCEKLAVDAMIEDKDTYVKYKTEGESNVYTLGTIGKHRVVSTKLPTIGTTRGAMIAAGNTTTRLLGTFQHVEHVFLVGLGGGVAHYTDFSKHVRLGDVVVSIPPPTTSNSPTHKPYIYIHCEKITSLAAEEKVNGMNGDDSADGFTFRTWGPANLELQELSQKLLKEGTSDESKRTWETNLITGIETLKCHETDFTRPAPETDKLFMALGAKDVLEVIHPEVPEGVHDPRTKGMPMIHFGAIASGRSAVRDDQVRAEIATKFGVYAFDSEFDTVVESIHGNRKEKYIFIRGICDYKDGTRKKEWQPFSALAAASFMKSMIMTLPLTRVKLTNLLRNNQNDHHLKPSSNNHKHIIWILHSGLLAHAKCLTTEATETNQRQKIEAIGQPEFS</sequence>
<dbReference type="PANTHER" id="PTHR47705">
    <property type="entry name" value="AGAP000321-PA"/>
    <property type="match status" value="1"/>
</dbReference>
<keyword evidence="3" id="KW-1185">Reference proteome</keyword>
<reference evidence="3" key="1">
    <citation type="submission" date="2011-08" db="EMBL/GenBank/DDBJ databases">
        <authorList>
            <person name="Rombauts S."/>
        </authorList>
    </citation>
    <scope>NUCLEOTIDE SEQUENCE</scope>
    <source>
        <strain evidence="3">London</strain>
    </source>
</reference>
<accession>T1KSA9</accession>
<dbReference type="InterPro" id="IPR035994">
    <property type="entry name" value="Nucleoside_phosphorylase_sf"/>
</dbReference>
<dbReference type="HOGENOM" id="CLU_019799_0_0_1"/>
<dbReference type="EnsemblMetazoa" id="tetur19g02500.1">
    <property type="protein sequence ID" value="tetur19g02500.1"/>
    <property type="gene ID" value="tetur19g02500"/>
</dbReference>
<dbReference type="EMBL" id="CAEY01000424">
    <property type="status" value="NOT_ANNOTATED_CDS"/>
    <property type="molecule type" value="Genomic_DNA"/>
</dbReference>
<evidence type="ECO:0000259" key="1">
    <source>
        <dbReference type="Pfam" id="PF22979"/>
    </source>
</evidence>
<dbReference type="Pfam" id="PF22979">
    <property type="entry name" value="HTH_69"/>
    <property type="match status" value="1"/>
</dbReference>
<dbReference type="GO" id="GO:0009116">
    <property type="term" value="P:nucleoside metabolic process"/>
    <property type="evidence" value="ECO:0007669"/>
    <property type="project" value="InterPro"/>
</dbReference>
<dbReference type="eggNOG" id="ENOG502QQ8X">
    <property type="taxonomic scope" value="Eukaryota"/>
</dbReference>
<evidence type="ECO:0000313" key="2">
    <source>
        <dbReference type="EnsemblMetazoa" id="tetur19g02500.1"/>
    </source>
</evidence>
<dbReference type="Gene3D" id="3.40.50.1580">
    <property type="entry name" value="Nucleoside phosphorylase domain"/>
    <property type="match status" value="1"/>
</dbReference>
<dbReference type="Proteomes" id="UP000015104">
    <property type="component" value="Unassembled WGS sequence"/>
</dbReference>
<organism evidence="2 3">
    <name type="scientific">Tetranychus urticae</name>
    <name type="common">Two-spotted spider mite</name>
    <dbReference type="NCBI Taxonomy" id="32264"/>
    <lineage>
        <taxon>Eukaryota</taxon>
        <taxon>Metazoa</taxon>
        <taxon>Ecdysozoa</taxon>
        <taxon>Arthropoda</taxon>
        <taxon>Chelicerata</taxon>
        <taxon>Arachnida</taxon>
        <taxon>Acari</taxon>
        <taxon>Acariformes</taxon>
        <taxon>Trombidiformes</taxon>
        <taxon>Prostigmata</taxon>
        <taxon>Eleutherengona</taxon>
        <taxon>Raphignathae</taxon>
        <taxon>Tetranychoidea</taxon>
        <taxon>Tetranychidae</taxon>
        <taxon>Tetranychus</taxon>
    </lineage>
</organism>
<evidence type="ECO:0000313" key="3">
    <source>
        <dbReference type="Proteomes" id="UP000015104"/>
    </source>
</evidence>
<reference evidence="2" key="2">
    <citation type="submission" date="2015-06" db="UniProtKB">
        <authorList>
            <consortium name="EnsemblMetazoa"/>
        </authorList>
    </citation>
    <scope>IDENTIFICATION</scope>
</reference>
<dbReference type="GO" id="GO:0003824">
    <property type="term" value="F:catalytic activity"/>
    <property type="evidence" value="ECO:0007669"/>
    <property type="project" value="InterPro"/>
</dbReference>
<protein>
    <recommendedName>
        <fullName evidence="1">Winged helix-turn-helix domain-containing protein</fullName>
    </recommendedName>
</protein>
<name>T1KSA9_TETUR</name>